<evidence type="ECO:0000256" key="4">
    <source>
        <dbReference type="ARBA" id="ARBA00022840"/>
    </source>
</evidence>
<dbReference type="SUPFAM" id="SSF52540">
    <property type="entry name" value="P-loop containing nucleoside triphosphate hydrolases"/>
    <property type="match status" value="1"/>
</dbReference>
<keyword evidence="3" id="KW-0547">Nucleotide-binding</keyword>
<dbReference type="Gene3D" id="3.40.50.300">
    <property type="entry name" value="P-loop containing nucleotide triphosphate hydrolases"/>
    <property type="match status" value="1"/>
</dbReference>
<name>X1JTP5_9ZZZZ</name>
<protein>
    <recommendedName>
        <fullName evidence="6">D-xylose ABC transporter ATP-binding protein</fullName>
    </recommendedName>
</protein>
<evidence type="ECO:0008006" key="6">
    <source>
        <dbReference type="Google" id="ProtNLM"/>
    </source>
</evidence>
<organism evidence="5">
    <name type="scientific">marine sediment metagenome</name>
    <dbReference type="NCBI Taxonomy" id="412755"/>
    <lineage>
        <taxon>unclassified sequences</taxon>
        <taxon>metagenomes</taxon>
        <taxon>ecological metagenomes</taxon>
    </lineage>
</organism>
<sequence>VGAKFEIYNLILDLARRGKAILMISSELPEILGMSDRIVVMREGKIVGELLSEDATEEKIMSLATGLIKNS</sequence>
<dbReference type="AlphaFoldDB" id="X1JTP5"/>
<keyword evidence="4" id="KW-0067">ATP-binding</keyword>
<keyword evidence="2" id="KW-0677">Repeat</keyword>
<gene>
    <name evidence="5" type="ORF">S03H2_56011</name>
</gene>
<evidence type="ECO:0000256" key="1">
    <source>
        <dbReference type="ARBA" id="ARBA00022448"/>
    </source>
</evidence>
<evidence type="ECO:0000313" key="5">
    <source>
        <dbReference type="EMBL" id="GAH84785.1"/>
    </source>
</evidence>
<dbReference type="GO" id="GO:0005524">
    <property type="term" value="F:ATP binding"/>
    <property type="evidence" value="ECO:0007669"/>
    <property type="project" value="UniProtKB-KW"/>
</dbReference>
<evidence type="ECO:0000256" key="2">
    <source>
        <dbReference type="ARBA" id="ARBA00022737"/>
    </source>
</evidence>
<dbReference type="InterPro" id="IPR050107">
    <property type="entry name" value="ABC_carbohydrate_import_ATPase"/>
</dbReference>
<dbReference type="PANTHER" id="PTHR43790:SF9">
    <property type="entry name" value="GALACTOFURANOSE TRANSPORTER ATP-BINDING PROTEIN YTFR"/>
    <property type="match status" value="1"/>
</dbReference>
<dbReference type="EMBL" id="BARU01035817">
    <property type="protein sequence ID" value="GAH84785.1"/>
    <property type="molecule type" value="Genomic_DNA"/>
</dbReference>
<comment type="caution">
    <text evidence="5">The sequence shown here is derived from an EMBL/GenBank/DDBJ whole genome shotgun (WGS) entry which is preliminary data.</text>
</comment>
<dbReference type="InterPro" id="IPR027417">
    <property type="entry name" value="P-loop_NTPase"/>
</dbReference>
<proteinExistence type="predicted"/>
<evidence type="ECO:0000256" key="3">
    <source>
        <dbReference type="ARBA" id="ARBA00022741"/>
    </source>
</evidence>
<feature type="non-terminal residue" evidence="5">
    <location>
        <position position="1"/>
    </location>
</feature>
<dbReference type="PANTHER" id="PTHR43790">
    <property type="entry name" value="CARBOHYDRATE TRANSPORT ATP-BINDING PROTEIN MG119-RELATED"/>
    <property type="match status" value="1"/>
</dbReference>
<accession>X1JTP5</accession>
<reference evidence="5" key="1">
    <citation type="journal article" date="2014" name="Front. Microbiol.">
        <title>High frequency of phylogenetically diverse reductive dehalogenase-homologous genes in deep subseafloor sedimentary metagenomes.</title>
        <authorList>
            <person name="Kawai M."/>
            <person name="Futagami T."/>
            <person name="Toyoda A."/>
            <person name="Takaki Y."/>
            <person name="Nishi S."/>
            <person name="Hori S."/>
            <person name="Arai W."/>
            <person name="Tsubouchi T."/>
            <person name="Morono Y."/>
            <person name="Uchiyama I."/>
            <person name="Ito T."/>
            <person name="Fujiyama A."/>
            <person name="Inagaki F."/>
            <person name="Takami H."/>
        </authorList>
    </citation>
    <scope>NUCLEOTIDE SEQUENCE</scope>
    <source>
        <strain evidence="5">Expedition CK06-06</strain>
    </source>
</reference>
<keyword evidence="1" id="KW-0813">Transport</keyword>